<dbReference type="GO" id="GO:0097729">
    <property type="term" value="C:9+2 motile cilium"/>
    <property type="evidence" value="ECO:0007669"/>
    <property type="project" value="TreeGrafter"/>
</dbReference>
<evidence type="ECO:0000256" key="9">
    <source>
        <dbReference type="ARBA" id="ARBA00023212"/>
    </source>
</evidence>
<keyword evidence="3" id="KW-0493">Microtubule</keyword>
<evidence type="ECO:0000256" key="10">
    <source>
        <dbReference type="SAM" id="Coils"/>
    </source>
</evidence>
<keyword evidence="13" id="KW-1185">Reference proteome</keyword>
<dbReference type="InterPro" id="IPR026983">
    <property type="entry name" value="DHC"/>
</dbReference>
<evidence type="ECO:0000256" key="4">
    <source>
        <dbReference type="ARBA" id="ARBA00022741"/>
    </source>
</evidence>
<dbReference type="Pfam" id="PF12777">
    <property type="entry name" value="MT"/>
    <property type="match status" value="1"/>
</dbReference>
<dbReference type="PANTHER" id="PTHR10676">
    <property type="entry name" value="DYNEIN HEAVY CHAIN FAMILY PROTEIN"/>
    <property type="match status" value="1"/>
</dbReference>
<name>A0A9K3D3P1_9EUKA</name>
<reference evidence="12 13" key="1">
    <citation type="journal article" date="2018" name="PLoS ONE">
        <title>The draft genome of Kipferlia bialata reveals reductive genome evolution in fornicate parasites.</title>
        <authorList>
            <person name="Tanifuji G."/>
            <person name="Takabayashi S."/>
            <person name="Kume K."/>
            <person name="Takagi M."/>
            <person name="Nakayama T."/>
            <person name="Kamikawa R."/>
            <person name="Inagaki Y."/>
            <person name="Hashimoto T."/>
        </authorList>
    </citation>
    <scope>NUCLEOTIDE SEQUENCE [LARGE SCALE GENOMIC DNA]</scope>
    <source>
        <strain evidence="12">NY0173</strain>
    </source>
</reference>
<dbReference type="GO" id="GO:0045505">
    <property type="term" value="F:dynein intermediate chain binding"/>
    <property type="evidence" value="ECO:0007669"/>
    <property type="project" value="InterPro"/>
</dbReference>
<evidence type="ECO:0000256" key="5">
    <source>
        <dbReference type="ARBA" id="ARBA00022840"/>
    </source>
</evidence>
<comment type="caution">
    <text evidence="12">The sequence shown here is derived from an EMBL/GenBank/DDBJ whole genome shotgun (WGS) entry which is preliminary data.</text>
</comment>
<dbReference type="Gene3D" id="1.20.920.20">
    <property type="match status" value="1"/>
</dbReference>
<keyword evidence="6" id="KW-0243">Dynein</keyword>
<evidence type="ECO:0000256" key="8">
    <source>
        <dbReference type="ARBA" id="ARBA00023175"/>
    </source>
</evidence>
<dbReference type="GO" id="GO:0060294">
    <property type="term" value="P:cilium movement involved in cell motility"/>
    <property type="evidence" value="ECO:0007669"/>
    <property type="project" value="TreeGrafter"/>
</dbReference>
<dbReference type="GO" id="GO:0036156">
    <property type="term" value="C:inner dynein arm"/>
    <property type="evidence" value="ECO:0007669"/>
    <property type="project" value="TreeGrafter"/>
</dbReference>
<keyword evidence="4" id="KW-0547">Nucleotide-binding</keyword>
<dbReference type="FunFam" id="1.20.920.20:FF:000001">
    <property type="entry name" value="dynein heavy chain 2, axonemal"/>
    <property type="match status" value="1"/>
</dbReference>
<dbReference type="GO" id="GO:0008569">
    <property type="term" value="F:minus-end-directed microtubule motor activity"/>
    <property type="evidence" value="ECO:0007669"/>
    <property type="project" value="TreeGrafter"/>
</dbReference>
<dbReference type="EMBL" id="BDIP01004101">
    <property type="protein sequence ID" value="GIQ88479.1"/>
    <property type="molecule type" value="Genomic_DNA"/>
</dbReference>
<keyword evidence="5" id="KW-0067">ATP-binding</keyword>
<feature type="domain" description="Dynein heavy chain coiled coil stalk" evidence="11">
    <location>
        <begin position="33"/>
        <end position="260"/>
    </location>
</feature>
<dbReference type="Proteomes" id="UP000265618">
    <property type="component" value="Unassembled WGS sequence"/>
</dbReference>
<evidence type="ECO:0000256" key="3">
    <source>
        <dbReference type="ARBA" id="ARBA00022701"/>
    </source>
</evidence>
<comment type="subcellular location">
    <subcellularLocation>
        <location evidence="1">Cytoplasm</location>
        <location evidence="1">Cytoskeleton</location>
    </subcellularLocation>
</comment>
<evidence type="ECO:0000256" key="7">
    <source>
        <dbReference type="ARBA" id="ARBA00023054"/>
    </source>
</evidence>
<accession>A0A9K3D3P1</accession>
<evidence type="ECO:0000259" key="11">
    <source>
        <dbReference type="Pfam" id="PF12777"/>
    </source>
</evidence>
<organism evidence="12 13">
    <name type="scientific">Kipferlia bialata</name>
    <dbReference type="NCBI Taxonomy" id="797122"/>
    <lineage>
        <taxon>Eukaryota</taxon>
        <taxon>Metamonada</taxon>
        <taxon>Carpediemonas-like organisms</taxon>
        <taxon>Kipferlia</taxon>
    </lineage>
</organism>
<feature type="non-terminal residue" evidence="12">
    <location>
        <position position="1"/>
    </location>
</feature>
<keyword evidence="9" id="KW-0206">Cytoskeleton</keyword>
<dbReference type="InterPro" id="IPR024743">
    <property type="entry name" value="Dynein_HC_stalk"/>
</dbReference>
<evidence type="ECO:0000256" key="2">
    <source>
        <dbReference type="ARBA" id="ARBA00022490"/>
    </source>
</evidence>
<sequence>TEQEEKKPLLVEKSKATEALMVEIQGKRKSANQFKVVLQKEEAVSQKQADEADAIASSCEADLAKALPALESAMQALKSLKKSDIVEIKAMSNPPEGVRTVMEAICIIKKIKPKMVNDPATGKKTADYWPEAKKILGNFGFLPSLLKFDKDNIPEDTITALKVYIDDPGFTRERALQASAAAGGLCAWVRAMYTYHFVNKEVLPKKAALKEARAELATSMAALKEKRKAVAEIEAELAELEAKYTQACNERDQLSQEYEQCVQRLK</sequence>
<protein>
    <submittedName>
        <fullName evidence="12">Dynein heavy chain</fullName>
    </submittedName>
</protein>
<dbReference type="AlphaFoldDB" id="A0A9K3D3P1"/>
<keyword evidence="8" id="KW-0505">Motor protein</keyword>
<dbReference type="PANTHER" id="PTHR10676:SF242">
    <property type="entry name" value="DYNEIN AXONEMAL HEAVY CHAIN 3"/>
    <property type="match status" value="1"/>
</dbReference>
<proteinExistence type="predicted"/>
<evidence type="ECO:0000313" key="13">
    <source>
        <dbReference type="Proteomes" id="UP000265618"/>
    </source>
</evidence>
<dbReference type="GO" id="GO:0051959">
    <property type="term" value="F:dynein light intermediate chain binding"/>
    <property type="evidence" value="ECO:0007669"/>
    <property type="project" value="InterPro"/>
</dbReference>
<evidence type="ECO:0000313" key="12">
    <source>
        <dbReference type="EMBL" id="GIQ88479.1"/>
    </source>
</evidence>
<feature type="coiled-coil region" evidence="10">
    <location>
        <begin position="206"/>
        <end position="264"/>
    </location>
</feature>
<gene>
    <name evidence="12" type="ORF">KIPB_010732</name>
</gene>
<feature type="non-terminal residue" evidence="12">
    <location>
        <position position="266"/>
    </location>
</feature>
<keyword evidence="7 10" id="KW-0175">Coiled coil</keyword>
<keyword evidence="2" id="KW-0963">Cytoplasm</keyword>
<dbReference type="GO" id="GO:0005874">
    <property type="term" value="C:microtubule"/>
    <property type="evidence" value="ECO:0007669"/>
    <property type="project" value="UniProtKB-KW"/>
</dbReference>
<dbReference type="GO" id="GO:0005524">
    <property type="term" value="F:ATP binding"/>
    <property type="evidence" value="ECO:0007669"/>
    <property type="project" value="UniProtKB-KW"/>
</dbReference>
<evidence type="ECO:0000256" key="6">
    <source>
        <dbReference type="ARBA" id="ARBA00023017"/>
    </source>
</evidence>
<dbReference type="OrthoDB" id="447173at2759"/>
<evidence type="ECO:0000256" key="1">
    <source>
        <dbReference type="ARBA" id="ARBA00004245"/>
    </source>
</evidence>